<dbReference type="SMART" id="SM00906">
    <property type="entry name" value="Fungal_trans"/>
    <property type="match status" value="1"/>
</dbReference>
<evidence type="ECO:0000259" key="9">
    <source>
        <dbReference type="PROSITE" id="PS50048"/>
    </source>
</evidence>
<dbReference type="GO" id="GO:0006351">
    <property type="term" value="P:DNA-templated transcription"/>
    <property type="evidence" value="ECO:0007669"/>
    <property type="project" value="InterPro"/>
</dbReference>
<keyword evidence="4" id="KW-0805">Transcription regulation</keyword>
<comment type="subcellular location">
    <subcellularLocation>
        <location evidence="1">Nucleus</location>
    </subcellularLocation>
</comment>
<dbReference type="GO" id="GO:0000981">
    <property type="term" value="F:DNA-binding transcription factor activity, RNA polymerase II-specific"/>
    <property type="evidence" value="ECO:0007669"/>
    <property type="project" value="InterPro"/>
</dbReference>
<dbReference type="AlphaFoldDB" id="A0A1E3PE37"/>
<feature type="compositionally biased region" description="Polar residues" evidence="8">
    <location>
        <begin position="81"/>
        <end position="101"/>
    </location>
</feature>
<keyword evidence="5" id="KW-0238">DNA-binding</keyword>
<dbReference type="SUPFAM" id="SSF57701">
    <property type="entry name" value="Zn2/Cys6 DNA-binding domain"/>
    <property type="match status" value="1"/>
</dbReference>
<feature type="domain" description="Zn(2)-C6 fungal-type" evidence="9">
    <location>
        <begin position="15"/>
        <end position="45"/>
    </location>
</feature>
<dbReference type="STRING" id="857566.A0A1E3PE37"/>
<dbReference type="GO" id="GO:0005634">
    <property type="term" value="C:nucleus"/>
    <property type="evidence" value="ECO:0007669"/>
    <property type="project" value="UniProtKB-SubCell"/>
</dbReference>
<evidence type="ECO:0000256" key="8">
    <source>
        <dbReference type="SAM" id="MobiDB-lite"/>
    </source>
</evidence>
<dbReference type="GO" id="GO:0008270">
    <property type="term" value="F:zinc ion binding"/>
    <property type="evidence" value="ECO:0007669"/>
    <property type="project" value="InterPro"/>
</dbReference>
<accession>A0A1E3PE37</accession>
<keyword evidence="3" id="KW-0862">Zinc</keyword>
<dbReference type="OrthoDB" id="189997at2759"/>
<name>A0A1E3PE37_9ASCO</name>
<evidence type="ECO:0000256" key="4">
    <source>
        <dbReference type="ARBA" id="ARBA00023015"/>
    </source>
</evidence>
<dbReference type="InterPro" id="IPR052202">
    <property type="entry name" value="Yeast_MetPath_Reg"/>
</dbReference>
<dbReference type="EMBL" id="KV454414">
    <property type="protein sequence ID" value="ODQ63699.1"/>
    <property type="molecule type" value="Genomic_DNA"/>
</dbReference>
<dbReference type="Pfam" id="PF04082">
    <property type="entry name" value="Fungal_trans"/>
    <property type="match status" value="1"/>
</dbReference>
<proteinExistence type="predicted"/>
<dbReference type="PANTHER" id="PTHR47782">
    <property type="entry name" value="ZN(II)2CYS6 TRANSCRIPTION FACTOR (EUROFUNG)-RELATED"/>
    <property type="match status" value="1"/>
</dbReference>
<reference evidence="10 11" key="1">
    <citation type="journal article" date="2016" name="Proc. Natl. Acad. Sci. U.S.A.">
        <title>Comparative genomics of biotechnologically important yeasts.</title>
        <authorList>
            <person name="Riley R."/>
            <person name="Haridas S."/>
            <person name="Wolfe K.H."/>
            <person name="Lopes M.R."/>
            <person name="Hittinger C.T."/>
            <person name="Goeker M."/>
            <person name="Salamov A.A."/>
            <person name="Wisecaver J.H."/>
            <person name="Long T.M."/>
            <person name="Calvey C.H."/>
            <person name="Aerts A.L."/>
            <person name="Barry K.W."/>
            <person name="Choi C."/>
            <person name="Clum A."/>
            <person name="Coughlan A.Y."/>
            <person name="Deshpande S."/>
            <person name="Douglass A.P."/>
            <person name="Hanson S.J."/>
            <person name="Klenk H.-P."/>
            <person name="LaButti K.M."/>
            <person name="Lapidus A."/>
            <person name="Lindquist E.A."/>
            <person name="Lipzen A.M."/>
            <person name="Meier-Kolthoff J.P."/>
            <person name="Ohm R.A."/>
            <person name="Otillar R.P."/>
            <person name="Pangilinan J.L."/>
            <person name="Peng Y."/>
            <person name="Rokas A."/>
            <person name="Rosa C.A."/>
            <person name="Scheuner C."/>
            <person name="Sibirny A.A."/>
            <person name="Slot J.C."/>
            <person name="Stielow J.B."/>
            <person name="Sun H."/>
            <person name="Kurtzman C.P."/>
            <person name="Blackwell M."/>
            <person name="Grigoriev I.V."/>
            <person name="Jeffries T.W."/>
        </authorList>
    </citation>
    <scope>NUCLEOTIDE SEQUENCE [LARGE SCALE GENOMIC DNA]</scope>
    <source>
        <strain evidence="10 11">DSM 6958</strain>
    </source>
</reference>
<feature type="compositionally biased region" description="Polar residues" evidence="8">
    <location>
        <begin position="108"/>
        <end position="145"/>
    </location>
</feature>
<dbReference type="PROSITE" id="PS50048">
    <property type="entry name" value="ZN2_CY6_FUNGAL_2"/>
    <property type="match status" value="1"/>
</dbReference>
<evidence type="ECO:0000256" key="3">
    <source>
        <dbReference type="ARBA" id="ARBA00022833"/>
    </source>
</evidence>
<sequence length="959" mass="107725">MLDPAATPVARSISACQRCRSRKTRCDLNFPCCNSCSKAKVECVIVDAATGREVPRVYVLQLEERIKSLEAQLEELELAGNSHSPSCDAFSTESATSTLSPTHGGPHSHSNPANVTQFLRTPTPSCTQRSTPQCGRSESFAGSGTQNSNEFKLGLNVISSSSSIPTLPGNVPDNIMSPVGVSLTSPGSFMGLSSGSSFAELLILAVKYSSKHTVNSAYSTLKINNSLYSSSISGDFLKGKVEPANLPDKKTAEKLLSLFFAQSNSQLPVLHRESFLEDYFIPVYGYLSPDVSLASDYDINVKQKSYHPDNNSHFKDENFIPAEPEKPSKEYYFLFLIFGIATTVHHLHFPADISERYRLAAMIHLQPVLSSTNKLETLQGILLFALYALMRPAPPGVWNILSSALRLCVDLGLHTEGHKHNKVDRHDREENESNSQNTPNKSHKRTKKSEKEAYIPLSRQHDGFTLDMRRRLFWCTYTLDRQICMYLGRPFGIPEESINVPFPSSLDDSFIVRNDSSLRDYSLVLPTTPTYKTISLTFIQLRKIQAEIQQILYDGVEVPRCYDDMVSWKVSIEQRLEDWRRDCPRSKKKMNCDFNLAFIDLNYYHTKLILYGLNSLQTYIDERSLILIADAGVKMIMCFKGLHGLKAINYTWAAVRNMFMAGTSYLYALYHTKKVRERTTLAEYDKYTASCLEVLTSMLDRCDAAGDCIRILSILFQTLRILVFQTSSSNDVKVTLNDKVLTRNTEGPQSLSSQGDEGYQQLPRLANKLHDGASIFDDTYATFPVEQYQNFRFTDSPLSIQPKNVAPPNPETHFSLRYSNTLNDTSVFNSVNNFSQSGVAQVADTNYTDCNSAKTTTEINTDSTHLLDNLINETMPGFFDHSTGNMATETDAFQFINEFQIGRIWDQFFDPATERNNHFHMTPNFNFSANALSSDLSNTNACFAHDILKTEQGYIEPSL</sequence>
<keyword evidence="11" id="KW-1185">Reference proteome</keyword>
<dbReference type="PANTHER" id="PTHR47782:SF1">
    <property type="entry name" value="PYRIMIDINE PATHWAY REGULATORY PROTEIN 1"/>
    <property type="match status" value="1"/>
</dbReference>
<protein>
    <recommendedName>
        <fullName evidence="9">Zn(2)-C6 fungal-type domain-containing protein</fullName>
    </recommendedName>
</protein>
<dbReference type="GO" id="GO:0045944">
    <property type="term" value="P:positive regulation of transcription by RNA polymerase II"/>
    <property type="evidence" value="ECO:0007669"/>
    <property type="project" value="TreeGrafter"/>
</dbReference>
<gene>
    <name evidence="10" type="ORF">NADFUDRAFT_84312</name>
</gene>
<evidence type="ECO:0000256" key="5">
    <source>
        <dbReference type="ARBA" id="ARBA00023125"/>
    </source>
</evidence>
<evidence type="ECO:0000256" key="1">
    <source>
        <dbReference type="ARBA" id="ARBA00004123"/>
    </source>
</evidence>
<dbReference type="SMART" id="SM00066">
    <property type="entry name" value="GAL4"/>
    <property type="match status" value="1"/>
</dbReference>
<dbReference type="InterPro" id="IPR007219">
    <property type="entry name" value="XnlR_reg_dom"/>
</dbReference>
<dbReference type="CDD" id="cd00067">
    <property type="entry name" value="GAL4"/>
    <property type="match status" value="1"/>
</dbReference>
<evidence type="ECO:0000313" key="10">
    <source>
        <dbReference type="EMBL" id="ODQ63699.1"/>
    </source>
</evidence>
<organism evidence="10 11">
    <name type="scientific">Nadsonia fulvescens var. elongata DSM 6958</name>
    <dbReference type="NCBI Taxonomy" id="857566"/>
    <lineage>
        <taxon>Eukaryota</taxon>
        <taxon>Fungi</taxon>
        <taxon>Dikarya</taxon>
        <taxon>Ascomycota</taxon>
        <taxon>Saccharomycotina</taxon>
        <taxon>Dipodascomycetes</taxon>
        <taxon>Dipodascales</taxon>
        <taxon>Dipodascales incertae sedis</taxon>
        <taxon>Nadsonia</taxon>
    </lineage>
</organism>
<evidence type="ECO:0000256" key="6">
    <source>
        <dbReference type="ARBA" id="ARBA00023163"/>
    </source>
</evidence>
<evidence type="ECO:0000313" key="11">
    <source>
        <dbReference type="Proteomes" id="UP000095009"/>
    </source>
</evidence>
<dbReference type="InterPro" id="IPR036864">
    <property type="entry name" value="Zn2-C6_fun-type_DNA-bd_sf"/>
</dbReference>
<dbReference type="PROSITE" id="PS00463">
    <property type="entry name" value="ZN2_CY6_FUNGAL_1"/>
    <property type="match status" value="1"/>
</dbReference>
<dbReference type="GO" id="GO:0043565">
    <property type="term" value="F:sequence-specific DNA binding"/>
    <property type="evidence" value="ECO:0007669"/>
    <property type="project" value="TreeGrafter"/>
</dbReference>
<keyword evidence="7" id="KW-0539">Nucleus</keyword>
<evidence type="ECO:0000256" key="2">
    <source>
        <dbReference type="ARBA" id="ARBA00022723"/>
    </source>
</evidence>
<feature type="region of interest" description="Disordered" evidence="8">
    <location>
        <begin position="419"/>
        <end position="452"/>
    </location>
</feature>
<feature type="compositionally biased region" description="Basic and acidic residues" evidence="8">
    <location>
        <begin position="419"/>
        <end position="431"/>
    </location>
</feature>
<keyword evidence="2" id="KW-0479">Metal-binding</keyword>
<evidence type="ECO:0000256" key="7">
    <source>
        <dbReference type="ARBA" id="ARBA00023242"/>
    </source>
</evidence>
<dbReference type="Gene3D" id="4.10.240.10">
    <property type="entry name" value="Zn(2)-C6 fungal-type DNA-binding domain"/>
    <property type="match status" value="1"/>
</dbReference>
<dbReference type="Proteomes" id="UP000095009">
    <property type="component" value="Unassembled WGS sequence"/>
</dbReference>
<dbReference type="CDD" id="cd12148">
    <property type="entry name" value="fungal_TF_MHR"/>
    <property type="match status" value="1"/>
</dbReference>
<dbReference type="InterPro" id="IPR001138">
    <property type="entry name" value="Zn2Cys6_DnaBD"/>
</dbReference>
<keyword evidence="6" id="KW-0804">Transcription</keyword>
<dbReference type="Pfam" id="PF00172">
    <property type="entry name" value="Zn_clus"/>
    <property type="match status" value="1"/>
</dbReference>
<feature type="region of interest" description="Disordered" evidence="8">
    <location>
        <begin position="81"/>
        <end position="145"/>
    </location>
</feature>